<evidence type="ECO:0000256" key="2">
    <source>
        <dbReference type="ARBA" id="ARBA00022900"/>
    </source>
</evidence>
<feature type="chain" id="PRO_5001785172" evidence="4">
    <location>
        <begin position="34"/>
        <end position="473"/>
    </location>
</feature>
<organism evidence="6">
    <name type="scientific">Anopheles sinensis</name>
    <name type="common">Mosquito</name>
    <dbReference type="NCBI Taxonomy" id="74873"/>
    <lineage>
        <taxon>Eukaryota</taxon>
        <taxon>Metazoa</taxon>
        <taxon>Ecdysozoa</taxon>
        <taxon>Arthropoda</taxon>
        <taxon>Hexapoda</taxon>
        <taxon>Insecta</taxon>
        <taxon>Pterygota</taxon>
        <taxon>Neoptera</taxon>
        <taxon>Endopterygota</taxon>
        <taxon>Diptera</taxon>
        <taxon>Nematocera</taxon>
        <taxon>Culicoidea</taxon>
        <taxon>Culicidae</taxon>
        <taxon>Anophelinae</taxon>
        <taxon>Anopheles</taxon>
    </lineage>
</organism>
<dbReference type="AlphaFoldDB" id="A0A084WQL3"/>
<dbReference type="Gene3D" id="2.30.39.10">
    <property type="entry name" value="Alpha-1-antitrypsin, domain 1"/>
    <property type="match status" value="1"/>
</dbReference>
<dbReference type="VEuPathDB" id="VectorBase:ASIS010908"/>
<dbReference type="InterPro" id="IPR042178">
    <property type="entry name" value="Serpin_sf_1"/>
</dbReference>
<name>A0A084WQL3_ANOSI</name>
<dbReference type="InterPro" id="IPR000215">
    <property type="entry name" value="Serpin_fam"/>
</dbReference>
<keyword evidence="1" id="KW-0646">Protease inhibitor</keyword>
<dbReference type="STRING" id="74873.A0A084WQL3"/>
<gene>
    <name evidence="6" type="ORF">ZHAS_00020754</name>
</gene>
<dbReference type="OMA" id="RTTSMYI"/>
<evidence type="ECO:0000256" key="1">
    <source>
        <dbReference type="ARBA" id="ARBA00022690"/>
    </source>
</evidence>
<evidence type="ECO:0000313" key="8">
    <source>
        <dbReference type="Proteomes" id="UP000030765"/>
    </source>
</evidence>
<dbReference type="OrthoDB" id="9518664at2759"/>
<keyword evidence="2" id="KW-0722">Serine protease inhibitor</keyword>
<keyword evidence="8" id="KW-1185">Reference proteome</keyword>
<sequence length="473" mass="53212">MRLGVGILRRGNIPLLLPSLLLLSSVFWCKTIAKKTVPTKDVSEKLVAAINDLGRSLGKQLATSDDDSTKAEIFSPVSIGTMMFLLLRIANEGLRNELIAMLGLNGVKDITKNFGHLLQELTNDIASNGILDELPGWYTKQSCYPPEYADEYEDYTDFLPEPIEPNIIRIANGMFVQDGLIHNNTDMVALASRLYKARIARVNFRKEPEDARNSINQWVDSSTNGRIKEILPASLPRTTQLVLASALYFKASWETFFNDPQYTRTQPFYPDGEDKPAVEVPTMFTGGCFPYYASPKLDASIMAFPYRNRTTSMYIILPNASNREKVRALRAQLGATELDQLIGQMRRQKAMVVFPRMHVTSHYDLRDSLERLGVKALFDPSKRNFKFEQSPKEKAKDTVDAVKKSPKLYVDSMVHQVDLEVNEHGTEGGAVTMAVMDRSAPPVTFRVRGPFLLAIRHDPTKMLLFYGAVYDPS</sequence>
<dbReference type="CDD" id="cd19597">
    <property type="entry name" value="serpin28D-like_insects"/>
    <property type="match status" value="1"/>
</dbReference>
<comment type="similarity">
    <text evidence="3">Belongs to the serpin family.</text>
</comment>
<evidence type="ECO:0000256" key="3">
    <source>
        <dbReference type="RuleBase" id="RU000411"/>
    </source>
</evidence>
<dbReference type="EMBL" id="ATLV01025637">
    <property type="status" value="NOT_ANNOTATED_CDS"/>
    <property type="molecule type" value="Genomic_DNA"/>
</dbReference>
<reference evidence="7" key="2">
    <citation type="submission" date="2020-05" db="UniProtKB">
        <authorList>
            <consortium name="EnsemblMetazoa"/>
        </authorList>
    </citation>
    <scope>IDENTIFICATION</scope>
</reference>
<protein>
    <submittedName>
        <fullName evidence="6">AGAP009221-PA-like protein</fullName>
    </submittedName>
</protein>
<dbReference type="VEuPathDB" id="VectorBase:ASIC020754"/>
<dbReference type="GO" id="GO:0004867">
    <property type="term" value="F:serine-type endopeptidase inhibitor activity"/>
    <property type="evidence" value="ECO:0007669"/>
    <property type="project" value="UniProtKB-KW"/>
</dbReference>
<proteinExistence type="inferred from homology"/>
<dbReference type="InterPro" id="IPR042185">
    <property type="entry name" value="Serpin_sf_2"/>
</dbReference>
<dbReference type="GO" id="GO:0045861">
    <property type="term" value="P:negative regulation of proteolysis"/>
    <property type="evidence" value="ECO:0007669"/>
    <property type="project" value="UniProtKB-ARBA"/>
</dbReference>
<dbReference type="InterPro" id="IPR036186">
    <property type="entry name" value="Serpin_sf"/>
</dbReference>
<feature type="domain" description="Serpin" evidence="5">
    <location>
        <begin position="55"/>
        <end position="472"/>
    </location>
</feature>
<feature type="signal peptide" evidence="4">
    <location>
        <begin position="1"/>
        <end position="33"/>
    </location>
</feature>
<keyword evidence="4" id="KW-0732">Signal</keyword>
<accession>A0A084WQL3</accession>
<dbReference type="EMBL" id="KE525396">
    <property type="protein sequence ID" value="KFB52507.1"/>
    <property type="molecule type" value="Genomic_DNA"/>
</dbReference>
<dbReference type="SUPFAM" id="SSF56574">
    <property type="entry name" value="Serpins"/>
    <property type="match status" value="1"/>
</dbReference>
<dbReference type="Proteomes" id="UP000030765">
    <property type="component" value="Unassembled WGS sequence"/>
</dbReference>
<dbReference type="PANTHER" id="PTHR11461">
    <property type="entry name" value="SERINE PROTEASE INHIBITOR, SERPIN"/>
    <property type="match status" value="1"/>
</dbReference>
<dbReference type="EnsemblMetazoa" id="ASIC020754-RA">
    <property type="protein sequence ID" value="ASIC020754-PA"/>
    <property type="gene ID" value="ASIC020754"/>
</dbReference>
<dbReference type="Gene3D" id="3.30.497.10">
    <property type="entry name" value="Antithrombin, subunit I, domain 2"/>
    <property type="match status" value="1"/>
</dbReference>
<dbReference type="SMART" id="SM00093">
    <property type="entry name" value="SERPIN"/>
    <property type="match status" value="1"/>
</dbReference>
<dbReference type="GO" id="GO:0005615">
    <property type="term" value="C:extracellular space"/>
    <property type="evidence" value="ECO:0007669"/>
    <property type="project" value="InterPro"/>
</dbReference>
<evidence type="ECO:0000313" key="7">
    <source>
        <dbReference type="EnsemblMetazoa" id="ASIC020754-PA"/>
    </source>
</evidence>
<evidence type="ECO:0000256" key="4">
    <source>
        <dbReference type="SAM" id="SignalP"/>
    </source>
</evidence>
<evidence type="ECO:0000313" key="6">
    <source>
        <dbReference type="EMBL" id="KFB52507.1"/>
    </source>
</evidence>
<dbReference type="InterPro" id="IPR023796">
    <property type="entry name" value="Serpin_dom"/>
</dbReference>
<dbReference type="PANTHER" id="PTHR11461:SF342">
    <property type="entry name" value="SERINE PROTEASE INHIBITOR 28DC"/>
    <property type="match status" value="1"/>
</dbReference>
<dbReference type="Pfam" id="PF00079">
    <property type="entry name" value="Serpin"/>
    <property type="match status" value="1"/>
</dbReference>
<reference evidence="6 8" key="1">
    <citation type="journal article" date="2014" name="BMC Genomics">
        <title>Genome sequence of Anopheles sinensis provides insight into genetics basis of mosquito competence for malaria parasites.</title>
        <authorList>
            <person name="Zhou D."/>
            <person name="Zhang D."/>
            <person name="Ding G."/>
            <person name="Shi L."/>
            <person name="Hou Q."/>
            <person name="Ye Y."/>
            <person name="Xu Y."/>
            <person name="Zhou H."/>
            <person name="Xiong C."/>
            <person name="Li S."/>
            <person name="Yu J."/>
            <person name="Hong S."/>
            <person name="Yu X."/>
            <person name="Zou P."/>
            <person name="Chen C."/>
            <person name="Chang X."/>
            <person name="Wang W."/>
            <person name="Lv Y."/>
            <person name="Sun Y."/>
            <person name="Ma L."/>
            <person name="Shen B."/>
            <person name="Zhu C."/>
        </authorList>
    </citation>
    <scope>NUCLEOTIDE SEQUENCE [LARGE SCALE GENOMIC DNA]</scope>
</reference>
<dbReference type="FunFam" id="2.30.39.10:FF:000035">
    <property type="entry name" value="Serine protease inhibitor (serpin) 16"/>
    <property type="match status" value="1"/>
</dbReference>
<evidence type="ECO:0000259" key="5">
    <source>
        <dbReference type="SMART" id="SM00093"/>
    </source>
</evidence>